<gene>
    <name evidence="5" type="ORF">KOR42_08520</name>
</gene>
<comment type="caution">
    <text evidence="5">The sequence shown here is derived from an EMBL/GenBank/DDBJ whole genome shotgun (WGS) entry which is preliminary data.</text>
</comment>
<dbReference type="Gene3D" id="2.60.120.230">
    <property type="match status" value="1"/>
</dbReference>
<evidence type="ECO:0000313" key="5">
    <source>
        <dbReference type="EMBL" id="TWT57491.1"/>
    </source>
</evidence>
<dbReference type="SUPFAM" id="SSF49742">
    <property type="entry name" value="PHM/PNGase F"/>
    <property type="match status" value="2"/>
</dbReference>
<dbReference type="GO" id="GO:0016715">
    <property type="term" value="F:oxidoreductase activity, acting on paired donors, with incorporation or reduction of molecular oxygen, reduced ascorbate as one donor, and incorporation of one atom of oxygen"/>
    <property type="evidence" value="ECO:0007669"/>
    <property type="project" value="InterPro"/>
</dbReference>
<dbReference type="GO" id="GO:0016209">
    <property type="term" value="F:antioxidant activity"/>
    <property type="evidence" value="ECO:0007669"/>
    <property type="project" value="InterPro"/>
</dbReference>
<evidence type="ECO:0000313" key="6">
    <source>
        <dbReference type="Proteomes" id="UP000317243"/>
    </source>
</evidence>
<accession>A0A5C5X584</accession>
<dbReference type="InterPro" id="IPR002048">
    <property type="entry name" value="EF_hand_dom"/>
</dbReference>
<dbReference type="PANTHER" id="PTHR43640:SF1">
    <property type="entry name" value="THIOREDOXIN-DEPENDENT PEROXIREDOXIN"/>
    <property type="match status" value="1"/>
</dbReference>
<dbReference type="InterPro" id="IPR000866">
    <property type="entry name" value="AhpC/TSA"/>
</dbReference>
<proteinExistence type="predicted"/>
<dbReference type="Gene3D" id="2.60.120.310">
    <property type="entry name" value="Copper type II, ascorbate-dependent monooxygenase, N-terminal domain"/>
    <property type="match status" value="1"/>
</dbReference>
<dbReference type="EMBL" id="SIHI01000001">
    <property type="protein sequence ID" value="TWT57491.1"/>
    <property type="molecule type" value="Genomic_DNA"/>
</dbReference>
<evidence type="ECO:0008006" key="7">
    <source>
        <dbReference type="Google" id="ProtNLM"/>
    </source>
</evidence>
<dbReference type="InterPro" id="IPR036249">
    <property type="entry name" value="Thioredoxin-like_sf"/>
</dbReference>
<dbReference type="PROSITE" id="PS00018">
    <property type="entry name" value="EF_HAND_1"/>
    <property type="match status" value="1"/>
</dbReference>
<dbReference type="Gene3D" id="1.10.238.10">
    <property type="entry name" value="EF-hand"/>
    <property type="match status" value="1"/>
</dbReference>
<feature type="domain" description="Thioredoxin" evidence="4">
    <location>
        <begin position="22"/>
        <end position="174"/>
    </location>
</feature>
<evidence type="ECO:0000256" key="1">
    <source>
        <dbReference type="ARBA" id="ARBA00023157"/>
    </source>
</evidence>
<dbReference type="SUPFAM" id="SSF47473">
    <property type="entry name" value="EF-hand"/>
    <property type="match status" value="1"/>
</dbReference>
<dbReference type="InterPro" id="IPR014784">
    <property type="entry name" value="Cu2_ascorb_mOase-like_C"/>
</dbReference>
<dbReference type="RefSeq" id="WP_197440839.1">
    <property type="nucleotide sequence ID" value="NZ_SIHI01000001.1"/>
</dbReference>
<sequence precursor="true">MVRRSGSFLLVVLLSQALWAEEPTSPTMRELALPGVNGKLVPVLGEETDSISVVCFLGSECPLARLYGPRLEALSEKWKSQGVRFVGINSNSQDSIEDVRVYVNRTGIQFPLLKDHLGTAADLFGATRTPEVFVVDSLGVIRYQGRIDDQYQPGLSRSEPEREDLKVAIEQLMNGKKIAVSQTEPVGCLIGRVRDVEKPTSLTYAKEISRILQNRCVECHREGEIGPFALTDYEEVQGWGEMLLEVIDQKRMPPWHASPDHGEFLNARAMPEKEIEQLREWVRGGMPFGDEKDLPSPVPPAEKWQLKRKPDLVLDMHTRPFNVPAEGTVEYQYFVVDPQFEEDQWVVGAQVVPGNRSVVHHCLVFIRPPDGEDFRRVRWLTGFVPGQLPMDLPEDYGILVPAGSRFVFQMHYTPTGTEEEDLSQLALLLADDEDVTHEVSTLIGINRDFEIPPNEASYAVDGDVTYLPDAGKLIGIAPHMHVRGKAFSVDIVRDGERDTVLDVPHYDFNWQHFYQFKEPLPLAELKGIKFRSVFDNSEKNPVNPDPEQYVTWGDQTWEEMALAFFTVATPRAQNVRYRDTSAKSVVTISEAEQKEQASQFVARFFERFDQNKDGKILRSELPIAMDRYGFHELDRNRDGFLDPSEVRRRADAEFRRR</sequence>
<dbReference type="Gene3D" id="3.40.30.10">
    <property type="entry name" value="Glutaredoxin"/>
    <property type="match status" value="1"/>
</dbReference>
<feature type="domain" description="EF-hand" evidence="3">
    <location>
        <begin position="596"/>
        <end position="631"/>
    </location>
</feature>
<feature type="signal peptide" evidence="2">
    <location>
        <begin position="1"/>
        <end position="20"/>
    </location>
</feature>
<dbReference type="AlphaFoldDB" id="A0A5C5X584"/>
<protein>
    <recommendedName>
        <fullName evidence="7">Thiol-disulfide oxidoreductase</fullName>
    </recommendedName>
</protein>
<keyword evidence="6" id="KW-1185">Reference proteome</keyword>
<evidence type="ECO:0000259" key="4">
    <source>
        <dbReference type="PROSITE" id="PS51352"/>
    </source>
</evidence>
<dbReference type="InterPro" id="IPR013766">
    <property type="entry name" value="Thioredoxin_domain"/>
</dbReference>
<dbReference type="InterPro" id="IPR011992">
    <property type="entry name" value="EF-hand-dom_pair"/>
</dbReference>
<name>A0A5C5X584_9PLAN</name>
<evidence type="ECO:0000259" key="3">
    <source>
        <dbReference type="PROSITE" id="PS50222"/>
    </source>
</evidence>
<dbReference type="InterPro" id="IPR018247">
    <property type="entry name" value="EF_Hand_1_Ca_BS"/>
</dbReference>
<keyword evidence="2" id="KW-0732">Signal</keyword>
<dbReference type="GO" id="GO:0005507">
    <property type="term" value="F:copper ion binding"/>
    <property type="evidence" value="ECO:0007669"/>
    <property type="project" value="InterPro"/>
</dbReference>
<dbReference type="GO" id="GO:0005509">
    <property type="term" value="F:calcium ion binding"/>
    <property type="evidence" value="ECO:0007669"/>
    <property type="project" value="InterPro"/>
</dbReference>
<dbReference type="InterPro" id="IPR008977">
    <property type="entry name" value="PHM/PNGase_F_dom_sf"/>
</dbReference>
<dbReference type="Pfam" id="PF13202">
    <property type="entry name" value="EF-hand_5"/>
    <property type="match status" value="2"/>
</dbReference>
<reference evidence="5 6" key="1">
    <citation type="submission" date="2019-02" db="EMBL/GenBank/DDBJ databases">
        <title>Deep-cultivation of Planctomycetes and their phenomic and genomic characterization uncovers novel biology.</title>
        <authorList>
            <person name="Wiegand S."/>
            <person name="Jogler M."/>
            <person name="Boedeker C."/>
            <person name="Pinto D."/>
            <person name="Vollmers J."/>
            <person name="Rivas-Marin E."/>
            <person name="Kohn T."/>
            <person name="Peeters S.H."/>
            <person name="Heuer A."/>
            <person name="Rast P."/>
            <person name="Oberbeckmann S."/>
            <person name="Bunk B."/>
            <person name="Jeske O."/>
            <person name="Meyerdierks A."/>
            <person name="Storesund J.E."/>
            <person name="Kallscheuer N."/>
            <person name="Luecker S."/>
            <person name="Lage O.M."/>
            <person name="Pohl T."/>
            <person name="Merkel B.J."/>
            <person name="Hornburger P."/>
            <person name="Mueller R.-W."/>
            <person name="Bruemmer F."/>
            <person name="Labrenz M."/>
            <person name="Spormann A.M."/>
            <person name="Op Den Camp H."/>
            <person name="Overmann J."/>
            <person name="Amann R."/>
            <person name="Jetten M.S.M."/>
            <person name="Mascher T."/>
            <person name="Medema M.H."/>
            <person name="Devos D.P."/>
            <person name="Kaster A.-K."/>
            <person name="Ovreas L."/>
            <person name="Rohde M."/>
            <person name="Galperin M.Y."/>
            <person name="Jogler C."/>
        </authorList>
    </citation>
    <scope>NUCLEOTIDE SEQUENCE [LARGE SCALE GENOMIC DNA]</scope>
    <source>
        <strain evidence="5 6">KOR42</strain>
    </source>
</reference>
<dbReference type="PANTHER" id="PTHR43640">
    <property type="entry name" value="OS07G0260300 PROTEIN"/>
    <property type="match status" value="1"/>
</dbReference>
<dbReference type="InterPro" id="IPR036939">
    <property type="entry name" value="Cu2_ascorb_mOase_N_sf"/>
</dbReference>
<dbReference type="PROSITE" id="PS50222">
    <property type="entry name" value="EF_HAND_2"/>
    <property type="match status" value="1"/>
</dbReference>
<dbReference type="Proteomes" id="UP000317243">
    <property type="component" value="Unassembled WGS sequence"/>
</dbReference>
<dbReference type="InterPro" id="IPR047262">
    <property type="entry name" value="PRX-like1"/>
</dbReference>
<keyword evidence="1" id="KW-1015">Disulfide bond</keyword>
<organism evidence="5 6">
    <name type="scientific">Thalassoglobus neptunius</name>
    <dbReference type="NCBI Taxonomy" id="1938619"/>
    <lineage>
        <taxon>Bacteria</taxon>
        <taxon>Pseudomonadati</taxon>
        <taxon>Planctomycetota</taxon>
        <taxon>Planctomycetia</taxon>
        <taxon>Planctomycetales</taxon>
        <taxon>Planctomycetaceae</taxon>
        <taxon>Thalassoglobus</taxon>
    </lineage>
</organism>
<feature type="chain" id="PRO_5023024274" description="Thiol-disulfide oxidoreductase" evidence="2">
    <location>
        <begin position="21"/>
        <end position="657"/>
    </location>
</feature>
<dbReference type="PROSITE" id="PS51352">
    <property type="entry name" value="THIOREDOXIN_2"/>
    <property type="match status" value="1"/>
</dbReference>
<dbReference type="SUPFAM" id="SSF52833">
    <property type="entry name" value="Thioredoxin-like"/>
    <property type="match status" value="1"/>
</dbReference>
<evidence type="ECO:0000256" key="2">
    <source>
        <dbReference type="SAM" id="SignalP"/>
    </source>
</evidence>
<dbReference type="Pfam" id="PF00578">
    <property type="entry name" value="AhpC-TSA"/>
    <property type="match status" value="1"/>
</dbReference>